<gene>
    <name evidence="8" type="ordered locus">BPUM_2212</name>
</gene>
<keyword evidence="9" id="KW-1185">Reference proteome</keyword>
<evidence type="ECO:0000256" key="1">
    <source>
        <dbReference type="ARBA" id="ARBA00004651"/>
    </source>
</evidence>
<feature type="transmembrane region" description="Helical" evidence="7">
    <location>
        <begin position="242"/>
        <end position="263"/>
    </location>
</feature>
<feature type="transmembrane region" description="Helical" evidence="7">
    <location>
        <begin position="216"/>
        <end position="236"/>
    </location>
</feature>
<dbReference type="PANTHER" id="PTHR23513">
    <property type="entry name" value="INTEGRAL MEMBRANE EFFLUX PROTEIN-RELATED"/>
    <property type="match status" value="1"/>
</dbReference>
<feature type="transmembrane region" description="Helical" evidence="7">
    <location>
        <begin position="374"/>
        <end position="392"/>
    </location>
</feature>
<dbReference type="EMBL" id="CP000813">
    <property type="protein sequence ID" value="ABV62881.1"/>
    <property type="molecule type" value="Genomic_DNA"/>
</dbReference>
<feature type="transmembrane region" description="Helical" evidence="7">
    <location>
        <begin position="143"/>
        <end position="164"/>
    </location>
</feature>
<reference evidence="8 9" key="2">
    <citation type="journal article" date="2013" name="Extremophiles">
        <title>An ICEBs1-like element may be associated with the extreme radiation and desiccation resistance of Bacillus pumilus SAFR-032 spores.</title>
        <authorList>
            <person name="Tirumalai M.R."/>
            <person name="Fox G.E."/>
        </authorList>
    </citation>
    <scope>NUCLEOTIDE SEQUENCE [LARGE SCALE GENOMIC DNA]</scope>
    <source>
        <strain evidence="8 9">SAFR-032</strain>
    </source>
</reference>
<reference evidence="8 9" key="1">
    <citation type="journal article" date="2007" name="PLoS ONE">
        <title>Paradoxical DNA repair and peroxide resistance gene conservation in Bacillus pumilus SAFR-032.</title>
        <authorList>
            <person name="Gioia J."/>
            <person name="Yerrapragada S."/>
            <person name="Qin X."/>
            <person name="Jiang H."/>
            <person name="Igboeli O.C."/>
            <person name="Muzny D."/>
            <person name="Dugan-Rocha S."/>
            <person name="Ding Y."/>
            <person name="Hawes A."/>
            <person name="Liu W."/>
            <person name="Perez L."/>
            <person name="Kovar C."/>
            <person name="Dinh H."/>
            <person name="Lee S."/>
            <person name="Nazareth L."/>
            <person name="Blyth P."/>
            <person name="Holder M."/>
            <person name="Buhay C."/>
            <person name="Tirumalai M.R."/>
            <person name="Liu Y."/>
            <person name="Dasgupta I."/>
            <person name="Bokhetache L."/>
            <person name="Fujita M."/>
            <person name="Karouia F."/>
            <person name="Eswara Moorthy P."/>
            <person name="Siefert J."/>
            <person name="Uzman A."/>
            <person name="Buzumbo P."/>
            <person name="Verma A."/>
            <person name="Zwiya H."/>
            <person name="McWilliams B.D."/>
            <person name="Olowu A."/>
            <person name="Clinkenbeard K.D."/>
            <person name="Newcombe D."/>
            <person name="Golebiewski L."/>
            <person name="Petrosino J.F."/>
            <person name="Nicholson W.L."/>
            <person name="Fox G.E."/>
            <person name="Venkateswaran K."/>
            <person name="Highlander S.K."/>
            <person name="Weinstock G.M."/>
        </authorList>
    </citation>
    <scope>NUCLEOTIDE SEQUENCE [LARGE SCALE GENOMIC DNA]</scope>
    <source>
        <strain evidence="8 9">SAFR-032</strain>
    </source>
</reference>
<feature type="transmembrane region" description="Helical" evidence="7">
    <location>
        <begin position="412"/>
        <end position="435"/>
    </location>
</feature>
<feature type="transmembrane region" description="Helical" evidence="7">
    <location>
        <begin position="323"/>
        <end position="344"/>
    </location>
</feature>
<name>A8FF64_BACP2</name>
<keyword evidence="2" id="KW-0813">Transport</keyword>
<evidence type="ECO:0000256" key="7">
    <source>
        <dbReference type="SAM" id="Phobius"/>
    </source>
</evidence>
<dbReference type="GO" id="GO:0022857">
    <property type="term" value="F:transmembrane transporter activity"/>
    <property type="evidence" value="ECO:0007669"/>
    <property type="project" value="InterPro"/>
</dbReference>
<reference evidence="8 9" key="3">
    <citation type="journal article" date="2013" name="PLoS ONE">
        <title>Candidate genes that may be responsible for the unusual resistances exhibited by Bacillus pumilus SAFR-032 spores.</title>
        <authorList>
            <person name="Tirumalai M.R."/>
            <person name="Rastogi R."/>
            <person name="Zamani N."/>
            <person name="O'Bryant Williams E."/>
            <person name="Allen S."/>
            <person name="Diouf F."/>
            <person name="Kwende S."/>
            <person name="Weinstock G.M."/>
            <person name="Venkateswaran K.J."/>
            <person name="Fox G.E."/>
        </authorList>
    </citation>
    <scope>NUCLEOTIDE SEQUENCE [LARGE SCALE GENOMIC DNA]</scope>
    <source>
        <strain evidence="8 9">SAFR-032</strain>
    </source>
</reference>
<dbReference type="HOGENOM" id="CLU_658350_0_0_9"/>
<evidence type="ECO:0000256" key="5">
    <source>
        <dbReference type="ARBA" id="ARBA00022989"/>
    </source>
</evidence>
<organism evidence="8 9">
    <name type="scientific">Bacillus pumilus (strain SAFR-032)</name>
    <dbReference type="NCBI Taxonomy" id="315750"/>
    <lineage>
        <taxon>Bacteria</taxon>
        <taxon>Bacillati</taxon>
        <taxon>Bacillota</taxon>
        <taxon>Bacilli</taxon>
        <taxon>Bacillales</taxon>
        <taxon>Bacillaceae</taxon>
        <taxon>Bacillus</taxon>
    </lineage>
</organism>
<protein>
    <submittedName>
        <fullName evidence="8">MFS transporter</fullName>
    </submittedName>
</protein>
<keyword evidence="4 7" id="KW-0812">Transmembrane</keyword>
<dbReference type="Proteomes" id="UP000001355">
    <property type="component" value="Chromosome"/>
</dbReference>
<proteinExistence type="predicted"/>
<dbReference type="PANTHER" id="PTHR23513:SF9">
    <property type="entry name" value="ENTEROBACTIN EXPORTER ENTS"/>
    <property type="match status" value="1"/>
</dbReference>
<evidence type="ECO:0000256" key="3">
    <source>
        <dbReference type="ARBA" id="ARBA00022475"/>
    </source>
</evidence>
<dbReference type="InterPro" id="IPR011701">
    <property type="entry name" value="MFS"/>
</dbReference>
<feature type="transmembrane region" description="Helical" evidence="7">
    <location>
        <begin position="284"/>
        <end position="303"/>
    </location>
</feature>
<accession>A8FF64</accession>
<dbReference type="SUPFAM" id="SSF103473">
    <property type="entry name" value="MFS general substrate transporter"/>
    <property type="match status" value="1"/>
</dbReference>
<evidence type="ECO:0000313" key="9">
    <source>
        <dbReference type="Proteomes" id="UP000001355"/>
    </source>
</evidence>
<dbReference type="Gene3D" id="1.20.1250.20">
    <property type="entry name" value="MFS general substrate transporter like domains"/>
    <property type="match status" value="1"/>
</dbReference>
<keyword evidence="5 7" id="KW-1133">Transmembrane helix</keyword>
<dbReference type="STRING" id="315750.BPUM_2212"/>
<evidence type="ECO:0000256" key="6">
    <source>
        <dbReference type="ARBA" id="ARBA00023136"/>
    </source>
</evidence>
<dbReference type="GO" id="GO:0005886">
    <property type="term" value="C:plasma membrane"/>
    <property type="evidence" value="ECO:0007669"/>
    <property type="project" value="UniProtKB-SubCell"/>
</dbReference>
<evidence type="ECO:0000256" key="2">
    <source>
        <dbReference type="ARBA" id="ARBA00022448"/>
    </source>
</evidence>
<feature type="transmembrane region" description="Helical" evidence="7">
    <location>
        <begin position="351"/>
        <end position="368"/>
    </location>
</feature>
<evidence type="ECO:0000256" key="4">
    <source>
        <dbReference type="ARBA" id="ARBA00022692"/>
    </source>
</evidence>
<keyword evidence="3" id="KW-1003">Cell membrane</keyword>
<sequence length="484" mass="52954">MRKQSDCYGKHVSVKKHLSGAFLHLNMKQFLIVNKNNDRVIDEGHLVSYCERCGCKKKDMFLGRCRLLSAQSLWKRNFSYLFMSKMCKITADSLSFNTILWLLVLGGKGAIGTAFFIAVSFVPQAIVGPLITPMMKPHQLKFWMCFADLTRGAIILVIVISYFYGFTPLALVIGCMLLHSATGGSYEPASVSIIPKLVHEDLIQKANATIQSASHVVRLVTVTVCGVMIAFVGVGYTMLVIIPLYLLSALLVVIITYETEIIIDQAKKGLSYGKRLIRGFSLVRKHHILFPLAIFCVCSNFAAAPWEALSVIYLTEDLHSGPVIYSLIKVTTALGAFLMGFVLTKVKVNRYGLLFIGAGIVDGISFFITGMNAFLPLVFISAFALGAAISAVNVPEHTMIQLSVKAEDQPQVYAIINMISFFMIPLGALIGGYMATRFGSGYVIAAGGIIEAVSGICLLLFTNIGKVERSDLTIERDKPSLNAT</sequence>
<feature type="transmembrane region" description="Helical" evidence="7">
    <location>
        <begin position="441"/>
        <end position="461"/>
    </location>
</feature>
<dbReference type="InterPro" id="IPR036259">
    <property type="entry name" value="MFS_trans_sf"/>
</dbReference>
<dbReference type="AlphaFoldDB" id="A8FF64"/>
<dbReference type="KEGG" id="bpu:BPUM_2212"/>
<dbReference type="Pfam" id="PF07690">
    <property type="entry name" value="MFS_1"/>
    <property type="match status" value="1"/>
</dbReference>
<dbReference type="eggNOG" id="COG2814">
    <property type="taxonomic scope" value="Bacteria"/>
</dbReference>
<dbReference type="CDD" id="cd06173">
    <property type="entry name" value="MFS_MefA_like"/>
    <property type="match status" value="1"/>
</dbReference>
<feature type="transmembrane region" description="Helical" evidence="7">
    <location>
        <begin position="110"/>
        <end position="131"/>
    </location>
</feature>
<evidence type="ECO:0000313" key="8">
    <source>
        <dbReference type="EMBL" id="ABV62881.1"/>
    </source>
</evidence>
<keyword evidence="6 7" id="KW-0472">Membrane</keyword>
<comment type="subcellular location">
    <subcellularLocation>
        <location evidence="1">Cell membrane</location>
        <topology evidence="1">Multi-pass membrane protein</topology>
    </subcellularLocation>
</comment>